<feature type="transmembrane region" description="Helical" evidence="5">
    <location>
        <begin position="122"/>
        <end position="148"/>
    </location>
</feature>
<name>A0A5N7C199_PETAA</name>
<dbReference type="GO" id="GO:0015174">
    <property type="term" value="F:basic amino acid transmembrane transporter activity"/>
    <property type="evidence" value="ECO:0007669"/>
    <property type="project" value="TreeGrafter"/>
</dbReference>
<organism evidence="6">
    <name type="scientific">Petromyces alliaceus</name>
    <name type="common">Aspergillus alliaceus</name>
    <dbReference type="NCBI Taxonomy" id="209559"/>
    <lineage>
        <taxon>Eukaryota</taxon>
        <taxon>Fungi</taxon>
        <taxon>Dikarya</taxon>
        <taxon>Ascomycota</taxon>
        <taxon>Pezizomycotina</taxon>
        <taxon>Eurotiomycetes</taxon>
        <taxon>Eurotiomycetidae</taxon>
        <taxon>Eurotiales</taxon>
        <taxon>Aspergillaceae</taxon>
        <taxon>Aspergillus</taxon>
        <taxon>Aspergillus subgen. Circumdati</taxon>
    </lineage>
</organism>
<feature type="transmembrane region" description="Helical" evidence="5">
    <location>
        <begin position="9"/>
        <end position="28"/>
    </location>
</feature>
<dbReference type="Pfam" id="PF07690">
    <property type="entry name" value="MFS_1"/>
    <property type="match status" value="1"/>
</dbReference>
<dbReference type="PANTHER" id="PTHR23501">
    <property type="entry name" value="MAJOR FACILITATOR SUPERFAMILY"/>
    <property type="match status" value="1"/>
</dbReference>
<feature type="transmembrane region" description="Helical" evidence="5">
    <location>
        <begin position="186"/>
        <end position="207"/>
    </location>
</feature>
<dbReference type="Proteomes" id="UP000326877">
    <property type="component" value="Unassembled WGS sequence"/>
</dbReference>
<accession>A0A5N7C199</accession>
<comment type="subcellular location">
    <subcellularLocation>
        <location evidence="1">Membrane</location>
        <topology evidence="1">Multi-pass membrane protein</topology>
    </subcellularLocation>
</comment>
<evidence type="ECO:0000256" key="4">
    <source>
        <dbReference type="ARBA" id="ARBA00023136"/>
    </source>
</evidence>
<protein>
    <submittedName>
        <fullName evidence="6">Major facilitator superfamily domain-containing protein</fullName>
    </submittedName>
</protein>
<proteinExistence type="predicted"/>
<dbReference type="InterPro" id="IPR011701">
    <property type="entry name" value="MFS"/>
</dbReference>
<dbReference type="SUPFAM" id="SSF103473">
    <property type="entry name" value="MFS general substrate transporter"/>
    <property type="match status" value="1"/>
</dbReference>
<dbReference type="GO" id="GO:0000329">
    <property type="term" value="C:fungal-type vacuole membrane"/>
    <property type="evidence" value="ECO:0007669"/>
    <property type="project" value="TreeGrafter"/>
</dbReference>
<evidence type="ECO:0000256" key="1">
    <source>
        <dbReference type="ARBA" id="ARBA00004141"/>
    </source>
</evidence>
<dbReference type="AlphaFoldDB" id="A0A5N7C199"/>
<gene>
    <name evidence="6" type="ORF">BDV23DRAFT_185994</name>
</gene>
<evidence type="ECO:0000256" key="2">
    <source>
        <dbReference type="ARBA" id="ARBA00022692"/>
    </source>
</evidence>
<feature type="transmembrane region" description="Helical" evidence="5">
    <location>
        <begin position="219"/>
        <end position="238"/>
    </location>
</feature>
<feature type="transmembrane region" description="Helical" evidence="5">
    <location>
        <begin position="325"/>
        <end position="344"/>
    </location>
</feature>
<reference evidence="6" key="1">
    <citation type="submission" date="2019-04" db="EMBL/GenBank/DDBJ databases">
        <title>Friends and foes A comparative genomics studyof 23 Aspergillus species from section Flavi.</title>
        <authorList>
            <consortium name="DOE Joint Genome Institute"/>
            <person name="Kjaerbolling I."/>
            <person name="Vesth T."/>
            <person name="Frisvad J.C."/>
            <person name="Nybo J.L."/>
            <person name="Theobald S."/>
            <person name="Kildgaard S."/>
            <person name="Isbrandt T."/>
            <person name="Kuo A."/>
            <person name="Sato A."/>
            <person name="Lyhne E.K."/>
            <person name="Kogle M.E."/>
            <person name="Wiebenga A."/>
            <person name="Kun R.S."/>
            <person name="Lubbers R.J."/>
            <person name="Makela M.R."/>
            <person name="Barry K."/>
            <person name="Chovatia M."/>
            <person name="Clum A."/>
            <person name="Daum C."/>
            <person name="Haridas S."/>
            <person name="He G."/>
            <person name="LaButti K."/>
            <person name="Lipzen A."/>
            <person name="Mondo S."/>
            <person name="Riley R."/>
            <person name="Salamov A."/>
            <person name="Simmons B.A."/>
            <person name="Magnuson J.K."/>
            <person name="Henrissat B."/>
            <person name="Mortensen U.H."/>
            <person name="Larsen T.O."/>
            <person name="Devries R.P."/>
            <person name="Grigoriev I.V."/>
            <person name="Machida M."/>
            <person name="Baker S.E."/>
            <person name="Andersen M.R."/>
        </authorList>
    </citation>
    <scope>NUCLEOTIDE SEQUENCE [LARGE SCALE GENOMIC DNA]</scope>
    <source>
        <strain evidence="6">IBT 14317</strain>
    </source>
</reference>
<feature type="transmembrane region" description="Helical" evidence="5">
    <location>
        <begin position="83"/>
        <end position="102"/>
    </location>
</feature>
<keyword evidence="4 5" id="KW-0472">Membrane</keyword>
<dbReference type="Gene3D" id="1.20.1250.20">
    <property type="entry name" value="MFS general substrate transporter like domains"/>
    <property type="match status" value="1"/>
</dbReference>
<dbReference type="OrthoDB" id="6770063at2759"/>
<evidence type="ECO:0000256" key="3">
    <source>
        <dbReference type="ARBA" id="ARBA00022989"/>
    </source>
</evidence>
<dbReference type="EMBL" id="ML735287">
    <property type="protein sequence ID" value="KAE8387860.1"/>
    <property type="molecule type" value="Genomic_DNA"/>
</dbReference>
<evidence type="ECO:0000313" key="6">
    <source>
        <dbReference type="EMBL" id="KAE8387860.1"/>
    </source>
</evidence>
<feature type="transmembrane region" description="Helical" evidence="5">
    <location>
        <begin position="160"/>
        <end position="180"/>
    </location>
</feature>
<dbReference type="PANTHER" id="PTHR23501:SF33">
    <property type="entry name" value="MAJOR FACILITATOR SUPERFAMILY (MFS) PROFILE DOMAIN-CONTAINING PROTEIN"/>
    <property type="match status" value="1"/>
</dbReference>
<keyword evidence="3 5" id="KW-1133">Transmembrane helix</keyword>
<sequence>MGLTAASRTFFGQVPFIIFCALVGIYALPDSRGGAEGEPSDEDLPSASRLRDIDFAGIITFSATILLFLLLLRETGMKAEDQVLQICALSLGLLISSLTFITTELFWARKPIIPVPLLLKELGLYCLVHLLLNSGRTALVINIIPYFIRVEGISNFLSSVMYIQVAAGVSVGGVIAGVIIKRMGRYKTMAVLSLIVTILSFLLIFITWRDGCGSWESSILFLVGFAPGILFSALFIGMSQSSPEDCISSCIGTFYLSQQLGVISGSACGSALIQNLFMRNLSSQLENNPHWKDIPNILNDVEFSRTLPQAEQNIIRSSYLASFQYIPLFAAVTTSAALPIFLLLKGKKIE</sequence>
<evidence type="ECO:0000256" key="5">
    <source>
        <dbReference type="SAM" id="Phobius"/>
    </source>
</evidence>
<keyword evidence="2 5" id="KW-0812">Transmembrane</keyword>
<dbReference type="InterPro" id="IPR036259">
    <property type="entry name" value="MFS_trans_sf"/>
</dbReference>
<feature type="transmembrane region" description="Helical" evidence="5">
    <location>
        <begin position="53"/>
        <end position="71"/>
    </location>
</feature>